<proteinExistence type="predicted"/>
<evidence type="ECO:0000313" key="3">
    <source>
        <dbReference type="Proteomes" id="UP000054995"/>
    </source>
</evidence>
<dbReference type="OrthoDB" id="5918884at2759"/>
<sequence>MAMDNLRFDRSLRVNVIREGNVNFQFNIFSTNAFFPHLRESSNHRLVFQRVHIVEHVIREHLIRNMENKNPNEIPLSYAILLTGSLPIHIGPVRQVNQRLPADAPQRLPVRQHQHQSRKRNPHSNCSHERSSLARIRERQTSALMREISES</sequence>
<evidence type="ECO:0000313" key="2">
    <source>
        <dbReference type="EMBL" id="KRY88038.1"/>
    </source>
</evidence>
<organism evidence="2 3">
    <name type="scientific">Trichinella pseudospiralis</name>
    <name type="common">Parasitic roundworm</name>
    <dbReference type="NCBI Taxonomy" id="6337"/>
    <lineage>
        <taxon>Eukaryota</taxon>
        <taxon>Metazoa</taxon>
        <taxon>Ecdysozoa</taxon>
        <taxon>Nematoda</taxon>
        <taxon>Enoplea</taxon>
        <taxon>Dorylaimia</taxon>
        <taxon>Trichinellida</taxon>
        <taxon>Trichinellidae</taxon>
        <taxon>Trichinella</taxon>
    </lineage>
</organism>
<dbReference type="EMBL" id="JYDT01000047">
    <property type="protein sequence ID" value="KRY88038.1"/>
    <property type="molecule type" value="Genomic_DNA"/>
</dbReference>
<feature type="region of interest" description="Disordered" evidence="1">
    <location>
        <begin position="107"/>
        <end position="133"/>
    </location>
</feature>
<accession>A0A0V1FPT4</accession>
<keyword evidence="3" id="KW-1185">Reference proteome</keyword>
<gene>
    <name evidence="2" type="ORF">T4D_2662</name>
</gene>
<name>A0A0V1FPT4_TRIPS</name>
<evidence type="ECO:0000256" key="1">
    <source>
        <dbReference type="SAM" id="MobiDB-lite"/>
    </source>
</evidence>
<reference evidence="2 3" key="1">
    <citation type="submission" date="2015-01" db="EMBL/GenBank/DDBJ databases">
        <title>Evolution of Trichinella species and genotypes.</title>
        <authorList>
            <person name="Korhonen P.K."/>
            <person name="Edoardo P."/>
            <person name="Giuseppe L.R."/>
            <person name="Gasser R.B."/>
        </authorList>
    </citation>
    <scope>NUCLEOTIDE SEQUENCE [LARGE SCALE GENOMIC DNA]</scope>
    <source>
        <strain evidence="2">ISS470</strain>
    </source>
</reference>
<comment type="caution">
    <text evidence="2">The sequence shown here is derived from an EMBL/GenBank/DDBJ whole genome shotgun (WGS) entry which is preliminary data.</text>
</comment>
<feature type="compositionally biased region" description="Basic residues" evidence="1">
    <location>
        <begin position="110"/>
        <end position="122"/>
    </location>
</feature>
<dbReference type="AlphaFoldDB" id="A0A0V1FPT4"/>
<dbReference type="Proteomes" id="UP000054995">
    <property type="component" value="Unassembled WGS sequence"/>
</dbReference>
<protein>
    <submittedName>
        <fullName evidence="2">Uncharacterized protein</fullName>
    </submittedName>
</protein>